<dbReference type="InterPro" id="IPR018062">
    <property type="entry name" value="HTH_AraC-typ_CS"/>
</dbReference>
<keyword evidence="6" id="KW-1185">Reference proteome</keyword>
<evidence type="ECO:0000256" key="3">
    <source>
        <dbReference type="ARBA" id="ARBA00023163"/>
    </source>
</evidence>
<evidence type="ECO:0000259" key="4">
    <source>
        <dbReference type="PROSITE" id="PS01124"/>
    </source>
</evidence>
<proteinExistence type="predicted"/>
<dbReference type="GO" id="GO:0003700">
    <property type="term" value="F:DNA-binding transcription factor activity"/>
    <property type="evidence" value="ECO:0007669"/>
    <property type="project" value="InterPro"/>
</dbReference>
<sequence length="250" mass="27638">MDSRTEESIQRAIESIHQNIDKRITIDDMAKTAMFSKFHFTRLFQRMTGVSPGRFLSAVRLEEAKKLLLTTSLSVTEITYRVGYNSVGTFSTRFKNSVGLSPTAYRELHGFTPRICDETRRPGKRTAVVHGDFATPDSGGAQGTVFIGLFPDTIPQGTPVRCTILDRPGPFRLESVPEGVWYLLAQCVPSELRDRSDAVPVVAAHGPIEIRPGTITPPLELRLRPMQLLDPPVLMALTDVRRTALSSAAS</sequence>
<organism evidence="5 6">
    <name type="scientific">Thermomonospora cellulosilytica</name>
    <dbReference type="NCBI Taxonomy" id="1411118"/>
    <lineage>
        <taxon>Bacteria</taxon>
        <taxon>Bacillati</taxon>
        <taxon>Actinomycetota</taxon>
        <taxon>Actinomycetes</taxon>
        <taxon>Streptosporangiales</taxon>
        <taxon>Thermomonosporaceae</taxon>
        <taxon>Thermomonospora</taxon>
    </lineage>
</organism>
<dbReference type="Gene3D" id="1.10.10.60">
    <property type="entry name" value="Homeodomain-like"/>
    <property type="match status" value="2"/>
</dbReference>
<evidence type="ECO:0000256" key="1">
    <source>
        <dbReference type="ARBA" id="ARBA00023015"/>
    </source>
</evidence>
<protein>
    <submittedName>
        <fullName evidence="5">AraC-like DNA-binding protein</fullName>
    </submittedName>
</protein>
<dbReference type="SUPFAM" id="SSF46689">
    <property type="entry name" value="Homeodomain-like"/>
    <property type="match status" value="2"/>
</dbReference>
<keyword evidence="2 5" id="KW-0238">DNA-binding</keyword>
<gene>
    <name evidence="5" type="ORF">HNR21_004489</name>
</gene>
<dbReference type="RefSeq" id="WP_182706741.1">
    <property type="nucleotide sequence ID" value="NZ_JACJII010000001.1"/>
</dbReference>
<dbReference type="SMART" id="SM00342">
    <property type="entry name" value="HTH_ARAC"/>
    <property type="match status" value="1"/>
</dbReference>
<keyword evidence="1" id="KW-0805">Transcription regulation</keyword>
<dbReference type="AlphaFoldDB" id="A0A7W3N154"/>
<dbReference type="PANTHER" id="PTHR43280:SF28">
    <property type="entry name" value="HTH-TYPE TRANSCRIPTIONAL ACTIVATOR RHAS"/>
    <property type="match status" value="1"/>
</dbReference>
<name>A0A7W3N154_9ACTN</name>
<dbReference type="PROSITE" id="PS00041">
    <property type="entry name" value="HTH_ARAC_FAMILY_1"/>
    <property type="match status" value="1"/>
</dbReference>
<accession>A0A7W3N154</accession>
<evidence type="ECO:0000256" key="2">
    <source>
        <dbReference type="ARBA" id="ARBA00023125"/>
    </source>
</evidence>
<feature type="domain" description="HTH araC/xylS-type" evidence="4">
    <location>
        <begin position="10"/>
        <end position="108"/>
    </location>
</feature>
<evidence type="ECO:0000313" key="5">
    <source>
        <dbReference type="EMBL" id="MBA9005607.1"/>
    </source>
</evidence>
<reference evidence="5 6" key="1">
    <citation type="submission" date="2020-08" db="EMBL/GenBank/DDBJ databases">
        <title>Sequencing the genomes of 1000 actinobacteria strains.</title>
        <authorList>
            <person name="Klenk H.-P."/>
        </authorList>
    </citation>
    <scope>NUCLEOTIDE SEQUENCE [LARGE SCALE GENOMIC DNA]</scope>
    <source>
        <strain evidence="5 6">DSM 45823</strain>
    </source>
</reference>
<comment type="caution">
    <text evidence="5">The sequence shown here is derived from an EMBL/GenBank/DDBJ whole genome shotgun (WGS) entry which is preliminary data.</text>
</comment>
<dbReference type="InterPro" id="IPR020449">
    <property type="entry name" value="Tscrpt_reg_AraC-type_HTH"/>
</dbReference>
<dbReference type="PRINTS" id="PR00032">
    <property type="entry name" value="HTHARAC"/>
</dbReference>
<dbReference type="PROSITE" id="PS01124">
    <property type="entry name" value="HTH_ARAC_FAMILY_2"/>
    <property type="match status" value="1"/>
</dbReference>
<dbReference type="PANTHER" id="PTHR43280">
    <property type="entry name" value="ARAC-FAMILY TRANSCRIPTIONAL REGULATOR"/>
    <property type="match status" value="1"/>
</dbReference>
<evidence type="ECO:0000313" key="6">
    <source>
        <dbReference type="Proteomes" id="UP000539313"/>
    </source>
</evidence>
<dbReference type="Proteomes" id="UP000539313">
    <property type="component" value="Unassembled WGS sequence"/>
</dbReference>
<dbReference type="InterPro" id="IPR018060">
    <property type="entry name" value="HTH_AraC"/>
</dbReference>
<dbReference type="InterPro" id="IPR009057">
    <property type="entry name" value="Homeodomain-like_sf"/>
</dbReference>
<dbReference type="EMBL" id="JACJII010000001">
    <property type="protein sequence ID" value="MBA9005607.1"/>
    <property type="molecule type" value="Genomic_DNA"/>
</dbReference>
<keyword evidence="3" id="KW-0804">Transcription</keyword>
<dbReference type="Pfam" id="PF12833">
    <property type="entry name" value="HTH_18"/>
    <property type="match status" value="1"/>
</dbReference>
<dbReference type="GO" id="GO:0043565">
    <property type="term" value="F:sequence-specific DNA binding"/>
    <property type="evidence" value="ECO:0007669"/>
    <property type="project" value="InterPro"/>
</dbReference>